<feature type="transmembrane region" description="Helical" evidence="1">
    <location>
        <begin position="31"/>
        <end position="49"/>
    </location>
</feature>
<evidence type="ECO:0000313" key="3">
    <source>
        <dbReference type="Proteomes" id="UP000244248"/>
    </source>
</evidence>
<organism evidence="2 3">
    <name type="scientific">Stenotrophobium rhamnosiphilum</name>
    <dbReference type="NCBI Taxonomy" id="2029166"/>
    <lineage>
        <taxon>Bacteria</taxon>
        <taxon>Pseudomonadati</taxon>
        <taxon>Pseudomonadota</taxon>
        <taxon>Gammaproteobacteria</taxon>
        <taxon>Nevskiales</taxon>
        <taxon>Nevskiaceae</taxon>
        <taxon>Stenotrophobium</taxon>
    </lineage>
</organism>
<feature type="transmembrane region" description="Helical" evidence="1">
    <location>
        <begin position="61"/>
        <end position="80"/>
    </location>
</feature>
<dbReference type="NCBIfam" id="NF006749">
    <property type="entry name" value="PRK09272.1-2"/>
    <property type="match status" value="1"/>
</dbReference>
<dbReference type="RefSeq" id="WP_107941782.1">
    <property type="nucleotide sequence ID" value="NZ_QANS01000010.1"/>
</dbReference>
<name>A0A2T5MB46_9GAMM</name>
<keyword evidence="1" id="KW-1133">Transmembrane helix</keyword>
<protein>
    <recommendedName>
        <fullName evidence="4">DUF3147 domain-containing protein</fullName>
    </recommendedName>
</protein>
<evidence type="ECO:0000313" key="2">
    <source>
        <dbReference type="EMBL" id="PTU28214.1"/>
    </source>
</evidence>
<keyword evidence="3" id="KW-1185">Reference proteome</keyword>
<sequence>MLYVIKLLISAAIIVAITEVAKVNATLGGLIKALPLVSLITLIWIYAETRDTQTIAQLSTSTFWFVLPTLPMFLILPALLNRGYSFWLSLLVALIVMMLCYGLTISLLRRYGVTL</sequence>
<dbReference type="OrthoDB" id="47473at2"/>
<comment type="caution">
    <text evidence="2">The sequence shown here is derived from an EMBL/GenBank/DDBJ whole genome shotgun (WGS) entry which is preliminary data.</text>
</comment>
<dbReference type="AlphaFoldDB" id="A0A2T5MB46"/>
<keyword evidence="1" id="KW-0812">Transmembrane</keyword>
<evidence type="ECO:0008006" key="4">
    <source>
        <dbReference type="Google" id="ProtNLM"/>
    </source>
</evidence>
<dbReference type="Proteomes" id="UP000244248">
    <property type="component" value="Unassembled WGS sequence"/>
</dbReference>
<gene>
    <name evidence="2" type="ORF">CJD38_17850</name>
</gene>
<feature type="transmembrane region" description="Helical" evidence="1">
    <location>
        <begin position="86"/>
        <end position="108"/>
    </location>
</feature>
<keyword evidence="1" id="KW-0472">Membrane</keyword>
<dbReference type="InterPro" id="IPR058117">
    <property type="entry name" value="BV97_02767-like"/>
</dbReference>
<accession>A0A2T5MB46</accession>
<reference evidence="2 3" key="1">
    <citation type="submission" date="2018-04" db="EMBL/GenBank/DDBJ databases">
        <title>Novel species isolated from glacier.</title>
        <authorList>
            <person name="Liu Q."/>
            <person name="Xin Y.-H."/>
        </authorList>
    </citation>
    <scope>NUCLEOTIDE SEQUENCE [LARGE SCALE GENOMIC DNA]</scope>
    <source>
        <strain evidence="2 3">GT1R17</strain>
    </source>
</reference>
<dbReference type="EMBL" id="QANS01000010">
    <property type="protein sequence ID" value="PTU28214.1"/>
    <property type="molecule type" value="Genomic_DNA"/>
</dbReference>
<evidence type="ECO:0000256" key="1">
    <source>
        <dbReference type="SAM" id="Phobius"/>
    </source>
</evidence>
<proteinExistence type="predicted"/>